<keyword evidence="3" id="KW-1185">Reference proteome</keyword>
<accession>A0A3Q2Z586</accession>
<evidence type="ECO:0000313" key="2">
    <source>
        <dbReference type="Ensembl" id="ENSHCOP00000026970.1"/>
    </source>
</evidence>
<dbReference type="InterPro" id="IPR022644">
    <property type="entry name" value="De-COase2_N"/>
</dbReference>
<dbReference type="InterPro" id="IPR022657">
    <property type="entry name" value="De-COase2_CS"/>
</dbReference>
<dbReference type="Ensembl" id="ENSHCOT00000022644.1">
    <property type="protein sequence ID" value="ENSHCOP00000026970.1"/>
    <property type="gene ID" value="ENSHCOG00000018412.1"/>
</dbReference>
<dbReference type="PRINTS" id="PR01182">
    <property type="entry name" value="ORNDCRBXLASE"/>
</dbReference>
<organism evidence="2 3">
    <name type="scientific">Hippocampus comes</name>
    <name type="common">Tiger tail seahorse</name>
    <dbReference type="NCBI Taxonomy" id="109280"/>
    <lineage>
        <taxon>Eukaryota</taxon>
        <taxon>Metazoa</taxon>
        <taxon>Chordata</taxon>
        <taxon>Craniata</taxon>
        <taxon>Vertebrata</taxon>
        <taxon>Euteleostomi</taxon>
        <taxon>Actinopterygii</taxon>
        <taxon>Neopterygii</taxon>
        <taxon>Teleostei</taxon>
        <taxon>Neoteleostei</taxon>
        <taxon>Acanthomorphata</taxon>
        <taxon>Syngnathiaria</taxon>
        <taxon>Syngnathiformes</taxon>
        <taxon>Syngnathoidei</taxon>
        <taxon>Syngnathidae</taxon>
        <taxon>Hippocampus</taxon>
    </lineage>
</organism>
<name>A0A3Q2Z586_HIPCM</name>
<dbReference type="Gene3D" id="3.20.20.10">
    <property type="entry name" value="Alanine racemase"/>
    <property type="match status" value="1"/>
</dbReference>
<dbReference type="PANTHER" id="PTHR11482:SF7">
    <property type="entry name" value="ANTIZYME INHIBITOR 1"/>
    <property type="match status" value="1"/>
</dbReference>
<dbReference type="Proteomes" id="UP000264820">
    <property type="component" value="Unplaced"/>
</dbReference>
<dbReference type="AlphaFoldDB" id="A0A3Q2Z586"/>
<sequence length="308" mass="33360">CASVGAKSAFIVGDLGALIRQDSLWKSATQRLQPYFPLRCNRSPAVLEVLASLGLGFVCASKAEVNLALEHGVPPDNIILSGVCKQLALIKAAAKHEVHHLVCENEAELAKIARLHPRAKLLLQLSTEAHAAETSMAFGATLKSCRHLLEAAKVLGMQVVGVALNMPTSCLELQRAYGHALADARCVFDMGADLGFNMNILDIGGGFTGSEFQLKQVNTLNDILMRSDFDLLISVSKDTDKTCLLLEGFVSLAVAVPEIRSTGRHEHFGFRHAKSAILERSGHFSLSFCHFQASKTDFSKSLCYQCHT</sequence>
<reference evidence="2" key="1">
    <citation type="submission" date="2025-08" db="UniProtKB">
        <authorList>
            <consortium name="Ensembl"/>
        </authorList>
    </citation>
    <scope>IDENTIFICATION</scope>
</reference>
<dbReference type="STRING" id="109280.ENSHCOP00000026970"/>
<evidence type="ECO:0000259" key="1">
    <source>
        <dbReference type="Pfam" id="PF02784"/>
    </source>
</evidence>
<dbReference type="GO" id="GO:0042177">
    <property type="term" value="P:negative regulation of protein catabolic process"/>
    <property type="evidence" value="ECO:0007669"/>
    <property type="project" value="TreeGrafter"/>
</dbReference>
<evidence type="ECO:0000313" key="3">
    <source>
        <dbReference type="Proteomes" id="UP000264820"/>
    </source>
</evidence>
<dbReference type="GO" id="GO:0005737">
    <property type="term" value="C:cytoplasm"/>
    <property type="evidence" value="ECO:0007669"/>
    <property type="project" value="TreeGrafter"/>
</dbReference>
<dbReference type="PRINTS" id="PR01179">
    <property type="entry name" value="ODADCRBXLASE"/>
</dbReference>
<dbReference type="GeneTree" id="ENSGT00950000182995"/>
<feature type="domain" description="Orn/DAP/Arg decarboxylase 2 N-terminal" evidence="1">
    <location>
        <begin position="16"/>
        <end position="216"/>
    </location>
</feature>
<dbReference type="SUPFAM" id="SSF51419">
    <property type="entry name" value="PLP-binding barrel"/>
    <property type="match status" value="1"/>
</dbReference>
<dbReference type="GO" id="GO:0004586">
    <property type="term" value="F:ornithine decarboxylase activity"/>
    <property type="evidence" value="ECO:0007669"/>
    <property type="project" value="TreeGrafter"/>
</dbReference>
<dbReference type="GO" id="GO:0042978">
    <property type="term" value="F:ornithine decarboxylase activator activity"/>
    <property type="evidence" value="ECO:0007669"/>
    <property type="project" value="TreeGrafter"/>
</dbReference>
<proteinExistence type="predicted"/>
<dbReference type="Pfam" id="PF02784">
    <property type="entry name" value="Orn_Arg_deC_N"/>
    <property type="match status" value="1"/>
</dbReference>
<dbReference type="GO" id="GO:0033387">
    <property type="term" value="P:putrescine biosynthetic process from arginine, via ornithine"/>
    <property type="evidence" value="ECO:0007669"/>
    <property type="project" value="TreeGrafter"/>
</dbReference>
<dbReference type="PROSITE" id="PS00879">
    <property type="entry name" value="ODR_DC_2_2"/>
    <property type="match status" value="1"/>
</dbReference>
<dbReference type="InterPro" id="IPR029066">
    <property type="entry name" value="PLP-binding_barrel"/>
</dbReference>
<dbReference type="OMA" id="DVINDHI"/>
<protein>
    <submittedName>
        <fullName evidence="2">Antizyme inhibitor 1b</fullName>
    </submittedName>
</protein>
<reference evidence="2" key="2">
    <citation type="submission" date="2025-09" db="UniProtKB">
        <authorList>
            <consortium name="Ensembl"/>
        </authorList>
    </citation>
    <scope>IDENTIFICATION</scope>
</reference>
<dbReference type="InterPro" id="IPR000183">
    <property type="entry name" value="Orn/DAP/Arg_de-COase"/>
</dbReference>
<dbReference type="PANTHER" id="PTHR11482">
    <property type="entry name" value="ARGININE/DIAMINOPIMELATE/ORNITHINE DECARBOXYLASE"/>
    <property type="match status" value="1"/>
</dbReference>
<dbReference type="GO" id="GO:1902269">
    <property type="term" value="P:positive regulation of polyamine transmembrane transport"/>
    <property type="evidence" value="ECO:0007669"/>
    <property type="project" value="TreeGrafter"/>
</dbReference>
<dbReference type="InterPro" id="IPR002433">
    <property type="entry name" value="Orn_de-COase"/>
</dbReference>